<gene>
    <name evidence="3" type="ORF">PCOR1329_LOCUS81195</name>
</gene>
<accession>A0ABN9XZB6</accession>
<feature type="transmembrane region" description="Helical" evidence="2">
    <location>
        <begin position="402"/>
        <end position="424"/>
    </location>
</feature>
<organism evidence="3 4">
    <name type="scientific">Prorocentrum cordatum</name>
    <dbReference type="NCBI Taxonomy" id="2364126"/>
    <lineage>
        <taxon>Eukaryota</taxon>
        <taxon>Sar</taxon>
        <taxon>Alveolata</taxon>
        <taxon>Dinophyceae</taxon>
        <taxon>Prorocentrales</taxon>
        <taxon>Prorocentraceae</taxon>
        <taxon>Prorocentrum</taxon>
    </lineage>
</organism>
<reference evidence="3" key="1">
    <citation type="submission" date="2023-10" db="EMBL/GenBank/DDBJ databases">
        <authorList>
            <person name="Chen Y."/>
            <person name="Shah S."/>
            <person name="Dougan E. K."/>
            <person name="Thang M."/>
            <person name="Chan C."/>
        </authorList>
    </citation>
    <scope>NUCLEOTIDE SEQUENCE [LARGE SCALE GENOMIC DNA]</scope>
</reference>
<feature type="compositionally biased region" description="Polar residues" evidence="1">
    <location>
        <begin position="1"/>
        <end position="14"/>
    </location>
</feature>
<proteinExistence type="predicted"/>
<dbReference type="PANTHER" id="PTHR40849">
    <property type="entry name" value="C2 CALCIUM-DEPENDENT MEMBRANE TARGETING"/>
    <property type="match status" value="1"/>
</dbReference>
<dbReference type="PANTHER" id="PTHR40849:SF2">
    <property type="entry name" value="RGS DOMAIN-CONTAINING PROTEIN"/>
    <property type="match status" value="1"/>
</dbReference>
<evidence type="ECO:0000313" key="4">
    <source>
        <dbReference type="Proteomes" id="UP001189429"/>
    </source>
</evidence>
<name>A0ABN9XZB6_9DINO</name>
<feature type="region of interest" description="Disordered" evidence="1">
    <location>
        <begin position="1"/>
        <end position="26"/>
    </location>
</feature>
<keyword evidence="2" id="KW-1133">Transmembrane helix</keyword>
<comment type="caution">
    <text evidence="3">The sequence shown here is derived from an EMBL/GenBank/DDBJ whole genome shotgun (WGS) entry which is preliminary data.</text>
</comment>
<keyword evidence="2" id="KW-0472">Membrane</keyword>
<evidence type="ECO:0000256" key="1">
    <source>
        <dbReference type="SAM" id="MobiDB-lite"/>
    </source>
</evidence>
<feature type="region of interest" description="Disordered" evidence="1">
    <location>
        <begin position="353"/>
        <end position="372"/>
    </location>
</feature>
<feature type="transmembrane region" description="Helical" evidence="2">
    <location>
        <begin position="304"/>
        <end position="323"/>
    </location>
</feature>
<feature type="transmembrane region" description="Helical" evidence="2">
    <location>
        <begin position="253"/>
        <end position="278"/>
    </location>
</feature>
<keyword evidence="4" id="KW-1185">Reference proteome</keyword>
<sequence>MMNSTEEGDTNMSNDARDAKRAAMRQAFSSAGARMQGIRASAHERLQGARESVTRGDYKTVGESLGMFVKDKIDSAQMQAAGFGDIGSKLAERRKVAQEALLNLSGPLRAKVMLAIRENVKGAALADKDMPVCLKRKLAGGIDLLWDDIMVYVENSIEDVREVVRGKRITDIDELGQLGAETAPTCCSPRWMRAFLLYKFLPYDLSIFGQMKDFWFWVFMTLSMIPTYGIRITFFLFLLIAELTGCPADEYQLVQFILMFKGCQFVSSGVCMAIYVAVKYFLCVHKDEHHTCETNGPAAAHNEISALVDIFGSCILVWFVFWTRRLRQVCVLRVRGRAEGGWRAPWMLPRSTRSAGERDIAKRENSQGSDAEAEALEGQGCCRCDYVEHRGGRMRGLLRYDLGRRVCFILSGLFFVLLTLIQILHLKPGELRDSHLDQHRQSSSRLIASPHLGWHRLRARQCVITCAPKSGLKHGRFLGCVLARISMQIQP</sequence>
<dbReference type="Proteomes" id="UP001189429">
    <property type="component" value="Unassembled WGS sequence"/>
</dbReference>
<keyword evidence="2" id="KW-0812">Transmembrane</keyword>
<evidence type="ECO:0000313" key="3">
    <source>
        <dbReference type="EMBL" id="CAK0905504.1"/>
    </source>
</evidence>
<feature type="compositionally biased region" description="Basic and acidic residues" evidence="1">
    <location>
        <begin position="355"/>
        <end position="365"/>
    </location>
</feature>
<protein>
    <submittedName>
        <fullName evidence="3">Uncharacterized protein</fullName>
    </submittedName>
</protein>
<feature type="transmembrane region" description="Helical" evidence="2">
    <location>
        <begin position="214"/>
        <end position="241"/>
    </location>
</feature>
<evidence type="ECO:0000256" key="2">
    <source>
        <dbReference type="SAM" id="Phobius"/>
    </source>
</evidence>
<dbReference type="EMBL" id="CAUYUJ010021570">
    <property type="protein sequence ID" value="CAK0905504.1"/>
    <property type="molecule type" value="Genomic_DNA"/>
</dbReference>